<reference evidence="1 2" key="1">
    <citation type="submission" date="2020-05" db="EMBL/GenBank/DDBJ databases">
        <title>Identification and distribution of gene clusters putatively required for synthesis of sphingolipid metabolism inhibitors in phylogenetically diverse species of the filamentous fungus Fusarium.</title>
        <authorList>
            <person name="Kim H.-S."/>
            <person name="Busman M."/>
            <person name="Brown D.W."/>
            <person name="Divon H."/>
            <person name="Uhlig S."/>
            <person name="Proctor R.H."/>
        </authorList>
    </citation>
    <scope>NUCLEOTIDE SEQUENCE [LARGE SCALE GENOMIC DNA]</scope>
    <source>
        <strain evidence="1 2">NRRL 53147</strain>
    </source>
</reference>
<accession>A0A8H5JJI7</accession>
<dbReference type="AlphaFoldDB" id="A0A8H5JJI7"/>
<dbReference type="EMBL" id="JAAOAM010000025">
    <property type="protein sequence ID" value="KAF5556589.1"/>
    <property type="molecule type" value="Genomic_DNA"/>
</dbReference>
<dbReference type="Proteomes" id="UP000522262">
    <property type="component" value="Unassembled WGS sequence"/>
</dbReference>
<organism evidence="1 2">
    <name type="scientific">Fusarium mexicanum</name>
    <dbReference type="NCBI Taxonomy" id="751941"/>
    <lineage>
        <taxon>Eukaryota</taxon>
        <taxon>Fungi</taxon>
        <taxon>Dikarya</taxon>
        <taxon>Ascomycota</taxon>
        <taxon>Pezizomycotina</taxon>
        <taxon>Sordariomycetes</taxon>
        <taxon>Hypocreomycetidae</taxon>
        <taxon>Hypocreales</taxon>
        <taxon>Nectriaceae</taxon>
        <taxon>Fusarium</taxon>
        <taxon>Fusarium fujikuroi species complex</taxon>
    </lineage>
</organism>
<sequence length="385" mass="42565">MIWRINSASLVALRIATSFIPGRLQKRTLAQPSVQALQAIKSASWPLTVTPVHYPLHFYSFPMDSFRNIVSNISDLADKMSLPRADKLSLMVRKNVRDQFEEEKPNLEAKLTKALLGVPWTIDVDPLSIYPYAESSYAKNSFGSMLNEYISRATTSLDWSQESIKSNVNTLASAHVLTIEVDPSATFKYCSCDIKDGKLRILVAPKGLGTNISEAVADNNLKKALNDASVSGGNKLSFVAEEGLAKYWYPNKSEIEAKAAKILGQPVKLDPRLEENYAALKAESEKPGTTLIKHWENNFGNSVYGYFNGLVSQLEWQKFPGDDMLQEGFFDVVSKAEIALRTVGALKKGNYNESVVEDGVLYLQTTPGKWATNVQDAGANITDLL</sequence>
<evidence type="ECO:0000313" key="1">
    <source>
        <dbReference type="EMBL" id="KAF5556589.1"/>
    </source>
</evidence>
<proteinExistence type="predicted"/>
<gene>
    <name evidence="1" type="ORF">FMEXI_1061</name>
</gene>
<keyword evidence="2" id="KW-1185">Reference proteome</keyword>
<comment type="caution">
    <text evidence="1">The sequence shown here is derived from an EMBL/GenBank/DDBJ whole genome shotgun (WGS) entry which is preliminary data.</text>
</comment>
<protein>
    <submittedName>
        <fullName evidence="1">Uncharacterized protein</fullName>
    </submittedName>
</protein>
<evidence type="ECO:0000313" key="2">
    <source>
        <dbReference type="Proteomes" id="UP000522262"/>
    </source>
</evidence>
<name>A0A8H5JJI7_9HYPO</name>